<dbReference type="Pfam" id="PF00780">
    <property type="entry name" value="CNH"/>
    <property type="match status" value="1"/>
</dbReference>
<dbReference type="GO" id="GO:0005085">
    <property type="term" value="F:guanyl-nucleotide exchange factor activity"/>
    <property type="evidence" value="ECO:0007669"/>
    <property type="project" value="UniProtKB-KW"/>
</dbReference>
<protein>
    <recommendedName>
        <fullName evidence="2">CNH domain-containing protein</fullName>
    </recommendedName>
</protein>
<keyword evidence="1" id="KW-0344">Guanine-nucleotide releasing factor</keyword>
<name>A0AAW0EEM5_9AGAR</name>
<dbReference type="EMBL" id="JAYKXP010000001">
    <property type="protein sequence ID" value="KAK7062542.1"/>
    <property type="molecule type" value="Genomic_DNA"/>
</dbReference>
<evidence type="ECO:0000259" key="2">
    <source>
        <dbReference type="Pfam" id="PF00780"/>
    </source>
</evidence>
<dbReference type="PANTHER" id="PTHR46572:SF1">
    <property type="entry name" value="RHO1 GUANINE NUCLEOTIDE EXCHANGE FACTOR TUS1"/>
    <property type="match status" value="1"/>
</dbReference>
<reference evidence="3 4" key="1">
    <citation type="submission" date="2024-01" db="EMBL/GenBank/DDBJ databases">
        <title>A draft genome for a cacao thread blight-causing isolate of Paramarasmius palmivorus.</title>
        <authorList>
            <person name="Baruah I.K."/>
            <person name="Bukari Y."/>
            <person name="Amoako-Attah I."/>
            <person name="Meinhardt L.W."/>
            <person name="Bailey B.A."/>
            <person name="Cohen S.P."/>
        </authorList>
    </citation>
    <scope>NUCLEOTIDE SEQUENCE [LARGE SCALE GENOMIC DNA]</scope>
    <source>
        <strain evidence="3 4">GH-12</strain>
    </source>
</reference>
<proteinExistence type="predicted"/>
<dbReference type="PANTHER" id="PTHR46572">
    <property type="entry name" value="RHO1 GDP-GTP EXCHANGE PROTEIN 1-RELATED"/>
    <property type="match status" value="1"/>
</dbReference>
<evidence type="ECO:0000256" key="1">
    <source>
        <dbReference type="ARBA" id="ARBA00022658"/>
    </source>
</evidence>
<keyword evidence="4" id="KW-1185">Reference proteome</keyword>
<gene>
    <name evidence="3" type="ORF">VNI00_000030</name>
</gene>
<organism evidence="3 4">
    <name type="scientific">Paramarasmius palmivorus</name>
    <dbReference type="NCBI Taxonomy" id="297713"/>
    <lineage>
        <taxon>Eukaryota</taxon>
        <taxon>Fungi</taxon>
        <taxon>Dikarya</taxon>
        <taxon>Basidiomycota</taxon>
        <taxon>Agaricomycotina</taxon>
        <taxon>Agaricomycetes</taxon>
        <taxon>Agaricomycetidae</taxon>
        <taxon>Agaricales</taxon>
        <taxon>Marasmiineae</taxon>
        <taxon>Marasmiaceae</taxon>
        <taxon>Paramarasmius</taxon>
    </lineage>
</organism>
<dbReference type="InterPro" id="IPR052233">
    <property type="entry name" value="Rho-type_GEFs"/>
</dbReference>
<comment type="caution">
    <text evidence="3">The sequence shown here is derived from an EMBL/GenBank/DDBJ whole genome shotgun (WGS) entry which is preliminary data.</text>
</comment>
<dbReference type="Proteomes" id="UP001383192">
    <property type="component" value="Unassembled WGS sequence"/>
</dbReference>
<dbReference type="AlphaFoldDB" id="A0AAW0EEM5"/>
<sequence>MNVSIVCPEFGLYVDLHGRPIQDKIEWESPAEQVTFHSRYILLFNTQCTEIRELETGKMVQIIEGNNVQCTWDGLGVVDEAAPQTGIHVTVNTVDEEKTRYEVLELALLADL</sequence>
<evidence type="ECO:0000313" key="4">
    <source>
        <dbReference type="Proteomes" id="UP001383192"/>
    </source>
</evidence>
<evidence type="ECO:0000313" key="3">
    <source>
        <dbReference type="EMBL" id="KAK7062542.1"/>
    </source>
</evidence>
<feature type="domain" description="CNH" evidence="2">
    <location>
        <begin position="7"/>
        <end position="71"/>
    </location>
</feature>
<accession>A0AAW0EEM5</accession>
<dbReference type="InterPro" id="IPR001180">
    <property type="entry name" value="CNH_dom"/>
</dbReference>